<dbReference type="KEGG" id="vao:FA707_07065"/>
<dbReference type="AlphaFoldDB" id="A0A4D7CXN7"/>
<dbReference type="Gene3D" id="3.40.50.150">
    <property type="entry name" value="Vaccinia Virus protein VP39"/>
    <property type="match status" value="1"/>
</dbReference>
<dbReference type="SUPFAM" id="SSF53335">
    <property type="entry name" value="S-adenosyl-L-methionine-dependent methyltransferases"/>
    <property type="match status" value="1"/>
</dbReference>
<keyword evidence="1" id="KW-0489">Methyltransferase</keyword>
<dbReference type="Pfam" id="PF06962">
    <property type="entry name" value="rRNA_methylase"/>
    <property type="match status" value="1"/>
</dbReference>
<protein>
    <submittedName>
        <fullName evidence="1">Methyltransferase domain-containing protein</fullName>
    </submittedName>
</protein>
<proteinExistence type="predicted"/>
<dbReference type="InterPro" id="IPR010719">
    <property type="entry name" value="MnmM_MeTrfase"/>
</dbReference>
<sequence length="193" mass="21435">MLKSALHYSHELLAQVVQPGNWVVDATVGNGHDTLFLAELVGKSGQVIGFDVQDVAIERAHERLMEAGLDNRCQLFTQGHETLDEIIASDQEITAAVFNLGYLPNSDKAIITQAETTIIAIQAIMSRLSKGGRIVLVVYYGHEGGLAEKNQVQQFVEAIPQTDYNVLQYGFINQKNNPPYVLCIEKKRRKNAR</sequence>
<dbReference type="PANTHER" id="PTHR35276:SF1">
    <property type="entry name" value="TRNA (MNM(5)S(2)U34)-METHYLTRANSFERASE, CHLOROPLASTIC"/>
    <property type="match status" value="1"/>
</dbReference>
<keyword evidence="2" id="KW-1185">Reference proteome</keyword>
<dbReference type="CDD" id="cd02440">
    <property type="entry name" value="AdoMet_MTases"/>
    <property type="match status" value="1"/>
</dbReference>
<dbReference type="EMBL" id="CP039712">
    <property type="protein sequence ID" value="QCI86740.1"/>
    <property type="molecule type" value="Genomic_DNA"/>
</dbReference>
<evidence type="ECO:0000313" key="1">
    <source>
        <dbReference type="EMBL" id="QCI86740.1"/>
    </source>
</evidence>
<dbReference type="GO" id="GO:0008168">
    <property type="term" value="F:methyltransferase activity"/>
    <property type="evidence" value="ECO:0007669"/>
    <property type="project" value="UniProtKB-KW"/>
</dbReference>
<dbReference type="InterPro" id="IPR029063">
    <property type="entry name" value="SAM-dependent_MTases_sf"/>
</dbReference>
<dbReference type="PANTHER" id="PTHR35276">
    <property type="entry name" value="S-ADENOSYL-L-METHIONINE-DEPENDENT METHYLTRANSFERASES SUPERFAMILY PROTEIN"/>
    <property type="match status" value="1"/>
</dbReference>
<name>A0A4D7CXN7_9ENTE</name>
<accession>A0A4D7CXN7</accession>
<organism evidence="1 2">
    <name type="scientific">Vagococcus zengguangii</name>
    <dbReference type="NCBI Taxonomy" id="2571750"/>
    <lineage>
        <taxon>Bacteria</taxon>
        <taxon>Bacillati</taxon>
        <taxon>Bacillota</taxon>
        <taxon>Bacilli</taxon>
        <taxon>Lactobacillales</taxon>
        <taxon>Enterococcaceae</taxon>
        <taxon>Vagococcus</taxon>
    </lineage>
</organism>
<dbReference type="RefSeq" id="WP_136953563.1">
    <property type="nucleotide sequence ID" value="NZ_CP039712.1"/>
</dbReference>
<dbReference type="GO" id="GO:0032259">
    <property type="term" value="P:methylation"/>
    <property type="evidence" value="ECO:0007669"/>
    <property type="project" value="UniProtKB-KW"/>
</dbReference>
<keyword evidence="1" id="KW-0808">Transferase</keyword>
<evidence type="ECO:0000313" key="2">
    <source>
        <dbReference type="Proteomes" id="UP000298615"/>
    </source>
</evidence>
<dbReference type="Proteomes" id="UP000298615">
    <property type="component" value="Chromosome"/>
</dbReference>
<reference evidence="1 2" key="1">
    <citation type="submission" date="2019-04" db="EMBL/GenBank/DDBJ databases">
        <title>Vagococcus sp. nov., isolated from faeces of yaks (Bos grunniens).</title>
        <authorList>
            <person name="Ge Y."/>
        </authorList>
    </citation>
    <scope>NUCLEOTIDE SEQUENCE [LARGE SCALE GENOMIC DNA]</scope>
    <source>
        <strain evidence="1 2">MN-17</strain>
    </source>
</reference>
<gene>
    <name evidence="1" type="ORF">FA707_07065</name>
</gene>